<dbReference type="Proteomes" id="UP000298003">
    <property type="component" value="Unassembled WGS sequence"/>
</dbReference>
<comment type="caution">
    <text evidence="1">The sequence shown here is derived from an EMBL/GenBank/DDBJ whole genome shotgun (WGS) entry which is preliminary data.</text>
</comment>
<keyword evidence="2" id="KW-1185">Reference proteome</keyword>
<dbReference type="EMBL" id="SOZH01000001">
    <property type="protein sequence ID" value="TFF17288.1"/>
    <property type="molecule type" value="Genomic_DNA"/>
</dbReference>
<proteinExistence type="predicted"/>
<sequence>MTDGQSGVRSGELVHVPISALLLDPHNPRLPASRQGGAQSDLAIDLELGFDAFAVAQSIADNGFFAAEPLIAIRDDEPGRYIVVEGNRRLTALLGLTHPEIREQFIEPIRWEAVASKAAMSPDVAVPIVVHQSREATHVEVSRAHVVGKLQWRPYMQARFIAARVAEGRTIKEVADLIGITKSKAADLYRDQAIVSQAASVGLNTGNVEGAFSLLTVAMGNTKLRDHIGAPLGSRLEPGDEPVPAGKINELKEVISWVFGDEDAEPVITDSRQMSALGNVVSSEVGLSALRSGKSLEEAKQQVQSAGMDPRERLIRRITAATNALGAASDDLAEYAADKQVVGLLSDLESLVESMRNVVDQAAIEAQES</sequence>
<organism evidence="1 2">
    <name type="scientific">Cellulosimicrobium funkei</name>
    <dbReference type="NCBI Taxonomy" id="264251"/>
    <lineage>
        <taxon>Bacteria</taxon>
        <taxon>Bacillati</taxon>
        <taxon>Actinomycetota</taxon>
        <taxon>Actinomycetes</taxon>
        <taxon>Micrococcales</taxon>
        <taxon>Promicromonosporaceae</taxon>
        <taxon>Cellulosimicrobium</taxon>
    </lineage>
</organism>
<evidence type="ECO:0008006" key="3">
    <source>
        <dbReference type="Google" id="ProtNLM"/>
    </source>
</evidence>
<dbReference type="RefSeq" id="WP_043651532.1">
    <property type="nucleotide sequence ID" value="NZ_JBIRZN010000001.1"/>
</dbReference>
<dbReference type="InterPro" id="IPR036086">
    <property type="entry name" value="ParB/Sulfiredoxin_sf"/>
</dbReference>
<protein>
    <recommendedName>
        <fullName evidence="3">ParB/Sulfiredoxin domain-containing protein</fullName>
    </recommendedName>
</protein>
<reference evidence="1 2" key="1">
    <citation type="submission" date="2019-03" db="EMBL/GenBank/DDBJ databases">
        <title>Cellulosimicrobium funkei JCM14302 Assembly.</title>
        <authorList>
            <person name="Dou T."/>
        </authorList>
    </citation>
    <scope>NUCLEOTIDE SEQUENCE [LARGE SCALE GENOMIC DNA]</scope>
    <source>
        <strain evidence="1 2">JCM 14302</strain>
    </source>
</reference>
<evidence type="ECO:0000313" key="1">
    <source>
        <dbReference type="EMBL" id="TFF17288.1"/>
    </source>
</evidence>
<dbReference type="SUPFAM" id="SSF110849">
    <property type="entry name" value="ParB/Sulfiredoxin"/>
    <property type="match status" value="1"/>
</dbReference>
<gene>
    <name evidence="1" type="ORF">E1O70_00340</name>
</gene>
<accession>A0A4Y8R6V9</accession>
<dbReference type="GeneID" id="95682946"/>
<name>A0A4Y8R6V9_9MICO</name>
<dbReference type="CDD" id="cd16387">
    <property type="entry name" value="ParB_N_Srx"/>
    <property type="match status" value="1"/>
</dbReference>
<evidence type="ECO:0000313" key="2">
    <source>
        <dbReference type="Proteomes" id="UP000298003"/>
    </source>
</evidence>
<dbReference type="AlphaFoldDB" id="A0A4Y8R6V9"/>